<protein>
    <submittedName>
        <fullName evidence="2">KOW motif-containing protein</fullName>
    </submittedName>
</protein>
<comment type="caution">
    <text evidence="2">The sequence shown here is derived from an EMBL/GenBank/DDBJ whole genome shotgun (WGS) entry which is preliminary data.</text>
</comment>
<sequence length="357" mass="39812">MESITYKRKPFQEGVPYQFERTLDSSSNVNVKVGELVRPESILATTWYKSGFRTFNLGNLFKLPPEKLDAIIKRTVGSRVYQGDVIAQRKEFFGLRERTFKSPLTGDIVNYDKESTRLTLQYLPHEVKVVSGVFGKIVDIIPQKNIAIGTVVDAVYGIVTFGTDREGSLLEIGYPDIPLQEDQITEKAAGKIIFGGTKVSIEVLYKALAMGVKAIITGGIDYQDYLQLRSSKGRFEDVGISVVATEGFIIGPMYSAVYEKLKEAEHRHVFLHSQKNVVVLPLPNSKIASLDSINLREGRLAKHRGYGILIPGQTVRVLSGDNVGQYGVVENAEDTNIVVKIREIGVKIRKEFLEIIE</sequence>
<dbReference type="InterPro" id="IPR005824">
    <property type="entry name" value="KOW"/>
</dbReference>
<dbReference type="Pfam" id="PF00467">
    <property type="entry name" value="KOW"/>
    <property type="match status" value="1"/>
</dbReference>
<reference evidence="2" key="1">
    <citation type="submission" date="2020-04" db="EMBL/GenBank/DDBJ databases">
        <authorList>
            <person name="Zhang T."/>
        </authorList>
    </citation>
    <scope>NUCLEOTIDE SEQUENCE</scope>
    <source>
        <strain evidence="2">HKST-UBA03</strain>
    </source>
</reference>
<evidence type="ECO:0000313" key="3">
    <source>
        <dbReference type="Proteomes" id="UP000751518"/>
    </source>
</evidence>
<evidence type="ECO:0000259" key="1">
    <source>
        <dbReference type="Pfam" id="PF00467"/>
    </source>
</evidence>
<reference evidence="2" key="2">
    <citation type="journal article" date="2021" name="Microbiome">
        <title>Successional dynamics and alternative stable states in a saline activated sludge microbial community over 9 years.</title>
        <authorList>
            <person name="Wang Y."/>
            <person name="Ye J."/>
            <person name="Ju F."/>
            <person name="Liu L."/>
            <person name="Boyd J.A."/>
            <person name="Deng Y."/>
            <person name="Parks D.H."/>
            <person name="Jiang X."/>
            <person name="Yin X."/>
            <person name="Woodcroft B.J."/>
            <person name="Tyson G.W."/>
            <person name="Hugenholtz P."/>
            <person name="Polz M.F."/>
            <person name="Zhang T."/>
        </authorList>
    </citation>
    <scope>NUCLEOTIDE SEQUENCE</scope>
    <source>
        <strain evidence="2">HKST-UBA03</strain>
    </source>
</reference>
<accession>A0A955LKK3</accession>
<evidence type="ECO:0000313" key="2">
    <source>
        <dbReference type="EMBL" id="MCA9391904.1"/>
    </source>
</evidence>
<name>A0A955LKK3_UNCKA</name>
<dbReference type="EMBL" id="JAGQKZ010000010">
    <property type="protein sequence ID" value="MCA9391904.1"/>
    <property type="molecule type" value="Genomic_DNA"/>
</dbReference>
<dbReference type="Proteomes" id="UP000751518">
    <property type="component" value="Unassembled WGS sequence"/>
</dbReference>
<feature type="domain" description="KOW" evidence="1">
    <location>
        <begin position="311"/>
        <end position="339"/>
    </location>
</feature>
<gene>
    <name evidence="2" type="ORF">KC614_01725</name>
</gene>
<proteinExistence type="predicted"/>
<organism evidence="2 3">
    <name type="scientific">candidate division WWE3 bacterium</name>
    <dbReference type="NCBI Taxonomy" id="2053526"/>
    <lineage>
        <taxon>Bacteria</taxon>
        <taxon>Katanobacteria</taxon>
    </lineage>
</organism>
<dbReference type="AlphaFoldDB" id="A0A955LKK3"/>